<dbReference type="GO" id="GO:0005524">
    <property type="term" value="F:ATP binding"/>
    <property type="evidence" value="ECO:0007669"/>
    <property type="project" value="UniProtKB-KW"/>
</dbReference>
<dbReference type="Gene3D" id="1.20.5.1930">
    <property type="match status" value="1"/>
</dbReference>
<comment type="catalytic activity">
    <reaction evidence="1">
        <text>ATP + protein L-histidine = ADP + protein N-phospho-L-histidine.</text>
        <dbReference type="EC" id="2.7.13.3"/>
    </reaction>
</comment>
<dbReference type="RefSeq" id="WP_368498716.1">
    <property type="nucleotide sequence ID" value="NZ_CP162511.1"/>
</dbReference>
<evidence type="ECO:0000256" key="9">
    <source>
        <dbReference type="SAM" id="Phobius"/>
    </source>
</evidence>
<evidence type="ECO:0000256" key="4">
    <source>
        <dbReference type="ARBA" id="ARBA00022679"/>
    </source>
</evidence>
<feature type="transmembrane region" description="Helical" evidence="9">
    <location>
        <begin position="59"/>
        <end position="85"/>
    </location>
</feature>
<sequence>MIRSLRPAQLAIDVGLAAACVLLRVAIGIDGIALTVVVVAMGVALALRRLSPALALGVAWLGAVVQLASVLPPDIANLAILPVLYATARRGTAAMKWVGLASAVLGALVATGYLTAVSYRSAIVGEVAPPEPSRVVVTATILLSASAASLVLSWTLGLLARTWSAARESRRRETLAEQTVAIEQERNRIARDMHDVVAHSLAVVIAQADGARYARATDPDAVDSSLVAISSTAREALADVRLLLAQLRHDEAPGPQPVLSDLDRLYDQLRASGLPVDLVESGSPAGLPAGVQIAVFRIVQEALTNALRHGSGEGARVELAWLPERVSGVVINRVATTDRADAAVKAPGHGIDGMRERALLAGGTLSAGPRDDGFVVDFTIPTVPTVPTVPDVSGGRA</sequence>
<dbReference type="CDD" id="cd16917">
    <property type="entry name" value="HATPase_UhpB-NarQ-NarX-like"/>
    <property type="match status" value="1"/>
</dbReference>
<dbReference type="InterPro" id="IPR055558">
    <property type="entry name" value="DUF7134"/>
</dbReference>
<keyword evidence="7" id="KW-0067">ATP-binding</keyword>
<keyword evidence="6 12" id="KW-0418">Kinase</keyword>
<dbReference type="Pfam" id="PF07730">
    <property type="entry name" value="HisKA_3"/>
    <property type="match status" value="1"/>
</dbReference>
<dbReference type="PANTHER" id="PTHR24421">
    <property type="entry name" value="NITRATE/NITRITE SENSOR PROTEIN NARX-RELATED"/>
    <property type="match status" value="1"/>
</dbReference>
<feature type="domain" description="Signal transduction histidine kinase subgroup 3 dimerisation and phosphoacceptor" evidence="10">
    <location>
        <begin position="185"/>
        <end position="251"/>
    </location>
</feature>
<keyword evidence="4" id="KW-0808">Transferase</keyword>
<evidence type="ECO:0000259" key="11">
    <source>
        <dbReference type="Pfam" id="PF23539"/>
    </source>
</evidence>
<feature type="transmembrane region" description="Helical" evidence="9">
    <location>
        <begin position="97"/>
        <end position="116"/>
    </location>
</feature>
<feature type="transmembrane region" description="Helical" evidence="9">
    <location>
        <begin position="136"/>
        <end position="160"/>
    </location>
</feature>
<dbReference type="EC" id="2.7.13.3" evidence="2"/>
<evidence type="ECO:0000256" key="6">
    <source>
        <dbReference type="ARBA" id="ARBA00022777"/>
    </source>
</evidence>
<dbReference type="Gene3D" id="3.30.565.10">
    <property type="entry name" value="Histidine kinase-like ATPase, C-terminal domain"/>
    <property type="match status" value="1"/>
</dbReference>
<keyword evidence="9" id="KW-0472">Membrane</keyword>
<keyword evidence="3" id="KW-0597">Phosphoprotein</keyword>
<dbReference type="AlphaFoldDB" id="A0AB39BJI2"/>
<evidence type="ECO:0000256" key="5">
    <source>
        <dbReference type="ARBA" id="ARBA00022741"/>
    </source>
</evidence>
<dbReference type="GO" id="GO:0016020">
    <property type="term" value="C:membrane"/>
    <property type="evidence" value="ECO:0007669"/>
    <property type="project" value="InterPro"/>
</dbReference>
<feature type="domain" description="DUF7134" evidence="11">
    <location>
        <begin position="11"/>
        <end position="162"/>
    </location>
</feature>
<dbReference type="SUPFAM" id="SSF55874">
    <property type="entry name" value="ATPase domain of HSP90 chaperone/DNA topoisomerase II/histidine kinase"/>
    <property type="match status" value="1"/>
</dbReference>
<keyword evidence="8" id="KW-0902">Two-component regulatory system</keyword>
<dbReference type="GO" id="GO:0046983">
    <property type="term" value="F:protein dimerization activity"/>
    <property type="evidence" value="ECO:0007669"/>
    <property type="project" value="InterPro"/>
</dbReference>
<organism evidence="12">
    <name type="scientific">Herbiconiux sp. A18JL235</name>
    <dbReference type="NCBI Taxonomy" id="3152363"/>
    <lineage>
        <taxon>Bacteria</taxon>
        <taxon>Bacillati</taxon>
        <taxon>Actinomycetota</taxon>
        <taxon>Actinomycetes</taxon>
        <taxon>Micrococcales</taxon>
        <taxon>Microbacteriaceae</taxon>
        <taxon>Herbiconiux</taxon>
    </lineage>
</organism>
<dbReference type="GO" id="GO:0000155">
    <property type="term" value="F:phosphorelay sensor kinase activity"/>
    <property type="evidence" value="ECO:0007669"/>
    <property type="project" value="InterPro"/>
</dbReference>
<evidence type="ECO:0000259" key="10">
    <source>
        <dbReference type="Pfam" id="PF07730"/>
    </source>
</evidence>
<dbReference type="PANTHER" id="PTHR24421:SF10">
    <property type="entry name" value="NITRATE_NITRITE SENSOR PROTEIN NARQ"/>
    <property type="match status" value="1"/>
</dbReference>
<keyword evidence="9" id="KW-0812">Transmembrane</keyword>
<evidence type="ECO:0000256" key="3">
    <source>
        <dbReference type="ARBA" id="ARBA00022553"/>
    </source>
</evidence>
<evidence type="ECO:0000256" key="7">
    <source>
        <dbReference type="ARBA" id="ARBA00022840"/>
    </source>
</evidence>
<gene>
    <name evidence="12" type="ORF">ABFY20_04335</name>
</gene>
<dbReference type="InterPro" id="IPR050482">
    <property type="entry name" value="Sensor_HK_TwoCompSys"/>
</dbReference>
<reference evidence="12" key="1">
    <citation type="submission" date="2024-05" db="EMBL/GenBank/DDBJ databases">
        <title>Herbiconiux sp. A18JL235.</title>
        <authorList>
            <person name="Zhang G."/>
        </authorList>
    </citation>
    <scope>NUCLEOTIDE SEQUENCE</scope>
    <source>
        <strain evidence="12">A18JL235</strain>
    </source>
</reference>
<dbReference type="InterPro" id="IPR036890">
    <property type="entry name" value="HATPase_C_sf"/>
</dbReference>
<keyword evidence="5" id="KW-0547">Nucleotide-binding</keyword>
<protein>
    <recommendedName>
        <fullName evidence="2">histidine kinase</fullName>
        <ecNumber evidence="2">2.7.13.3</ecNumber>
    </recommendedName>
</protein>
<dbReference type="Pfam" id="PF23539">
    <property type="entry name" value="DUF7134"/>
    <property type="match status" value="1"/>
</dbReference>
<keyword evidence="9" id="KW-1133">Transmembrane helix</keyword>
<name>A0AB39BJI2_9MICO</name>
<accession>A0AB39BJI2</accession>
<dbReference type="EMBL" id="CP162511">
    <property type="protein sequence ID" value="XDI06333.1"/>
    <property type="molecule type" value="Genomic_DNA"/>
</dbReference>
<feature type="transmembrane region" description="Helical" evidence="9">
    <location>
        <begin position="21"/>
        <end position="47"/>
    </location>
</feature>
<proteinExistence type="predicted"/>
<evidence type="ECO:0000256" key="8">
    <source>
        <dbReference type="ARBA" id="ARBA00023012"/>
    </source>
</evidence>
<evidence type="ECO:0000313" key="12">
    <source>
        <dbReference type="EMBL" id="XDI06333.1"/>
    </source>
</evidence>
<dbReference type="InterPro" id="IPR011712">
    <property type="entry name" value="Sig_transdc_His_kin_sub3_dim/P"/>
</dbReference>
<evidence type="ECO:0000256" key="1">
    <source>
        <dbReference type="ARBA" id="ARBA00000085"/>
    </source>
</evidence>
<evidence type="ECO:0000256" key="2">
    <source>
        <dbReference type="ARBA" id="ARBA00012438"/>
    </source>
</evidence>